<evidence type="ECO:0000259" key="5">
    <source>
        <dbReference type="SMART" id="SM01340"/>
    </source>
</evidence>
<evidence type="ECO:0000256" key="2">
    <source>
        <dbReference type="ARBA" id="ARBA00022763"/>
    </source>
</evidence>
<dbReference type="SUPFAM" id="SSF54211">
    <property type="entry name" value="Ribosomal protein S5 domain 2-like"/>
    <property type="match status" value="1"/>
</dbReference>
<dbReference type="InterPro" id="IPR014790">
    <property type="entry name" value="MutL_C"/>
</dbReference>
<dbReference type="InterPro" id="IPR038973">
    <property type="entry name" value="MutL/Mlh/Pms-like"/>
</dbReference>
<dbReference type="Gene3D" id="3.30.1540.20">
    <property type="entry name" value="MutL, C-terminal domain, dimerisation subdomain"/>
    <property type="match status" value="1"/>
</dbReference>
<dbReference type="Pfam" id="PF01119">
    <property type="entry name" value="DNA_mis_repair"/>
    <property type="match status" value="1"/>
</dbReference>
<organism evidence="6 7">
    <name type="scientific">Tulasnella calospora MUT 4182</name>
    <dbReference type="NCBI Taxonomy" id="1051891"/>
    <lineage>
        <taxon>Eukaryota</taxon>
        <taxon>Fungi</taxon>
        <taxon>Dikarya</taxon>
        <taxon>Basidiomycota</taxon>
        <taxon>Agaricomycotina</taxon>
        <taxon>Agaricomycetes</taxon>
        <taxon>Cantharellales</taxon>
        <taxon>Tulasnellaceae</taxon>
        <taxon>Tulasnella</taxon>
    </lineage>
</organism>
<keyword evidence="2" id="KW-0227">DNA damage</keyword>
<evidence type="ECO:0000313" key="7">
    <source>
        <dbReference type="Proteomes" id="UP000054248"/>
    </source>
</evidence>
<feature type="region of interest" description="Disordered" evidence="3">
    <location>
        <begin position="343"/>
        <end position="412"/>
    </location>
</feature>
<dbReference type="SUPFAM" id="SSF118116">
    <property type="entry name" value="DNA mismatch repair protein MutL"/>
    <property type="match status" value="1"/>
</dbReference>
<dbReference type="GO" id="GO:0140664">
    <property type="term" value="F:ATP-dependent DNA damage sensor activity"/>
    <property type="evidence" value="ECO:0007669"/>
    <property type="project" value="InterPro"/>
</dbReference>
<dbReference type="GO" id="GO:0016887">
    <property type="term" value="F:ATP hydrolysis activity"/>
    <property type="evidence" value="ECO:0007669"/>
    <property type="project" value="InterPro"/>
</dbReference>
<name>A0A0C3LAL5_9AGAM</name>
<dbReference type="GO" id="GO:0005524">
    <property type="term" value="F:ATP binding"/>
    <property type="evidence" value="ECO:0007669"/>
    <property type="project" value="InterPro"/>
</dbReference>
<dbReference type="InterPro" id="IPR042120">
    <property type="entry name" value="MutL_C_dimsub"/>
</dbReference>
<dbReference type="InterPro" id="IPR003594">
    <property type="entry name" value="HATPase_dom"/>
</dbReference>
<dbReference type="Proteomes" id="UP000054248">
    <property type="component" value="Unassembled WGS sequence"/>
</dbReference>
<proteinExistence type="inferred from homology"/>
<dbReference type="Gene3D" id="3.30.565.10">
    <property type="entry name" value="Histidine kinase-like ATPase, C-terminal domain"/>
    <property type="match status" value="1"/>
</dbReference>
<dbReference type="GO" id="GO:0006298">
    <property type="term" value="P:mismatch repair"/>
    <property type="evidence" value="ECO:0007669"/>
    <property type="project" value="InterPro"/>
</dbReference>
<feature type="domain" description="DNA mismatch repair protein S5" evidence="5">
    <location>
        <begin position="197"/>
        <end position="337"/>
    </location>
</feature>
<evidence type="ECO:0000256" key="1">
    <source>
        <dbReference type="ARBA" id="ARBA00006082"/>
    </source>
</evidence>
<dbReference type="PANTHER" id="PTHR10073:SF47">
    <property type="entry name" value="DNA MISMATCH REPAIR PROTEIN MLH3"/>
    <property type="match status" value="1"/>
</dbReference>
<dbReference type="GO" id="GO:0030983">
    <property type="term" value="F:mismatched DNA binding"/>
    <property type="evidence" value="ECO:0007669"/>
    <property type="project" value="InterPro"/>
</dbReference>
<evidence type="ECO:0000259" key="4">
    <source>
        <dbReference type="SMART" id="SM00853"/>
    </source>
</evidence>
<dbReference type="InterPro" id="IPR036890">
    <property type="entry name" value="HATPase_C_sf"/>
</dbReference>
<dbReference type="Gene3D" id="3.30.230.10">
    <property type="match status" value="1"/>
</dbReference>
<dbReference type="PANTHER" id="PTHR10073">
    <property type="entry name" value="DNA MISMATCH REPAIR PROTEIN MLH, PMS, MUTL"/>
    <property type="match status" value="1"/>
</dbReference>
<sequence>MQTLPEPDQARLRSSQILTGLHRIVSELVQNALDAQASHIDVGVDPAQWTCWVRDDGTGMTRDCMSMLGKGSAGRYPLASCADLSCLEISSRDASARESWSVITKGGEQIYFGPAVRWRREKPGTVVCVRDAFFNLPVRRLSHPSAQKTMELVRRDIERYGLMSPHVAFTLERSTKDKDGQTNQTRVLTASSSLAAFHGIYGRSLAEHVDELNVKRGDLLVEGFISLRGAPSKAYQFLYVNRSPVEVCELHRLIDSLFACSSFAKQQQDGLEDDQYGNVGSRYSPRKAEWKPVYCLNLHIPREAVDVCLDPDKRSIQFQDRQAVESILSFAVHAFLERNGFATPKTLSDERPSVDEMSSSSPRKRIKSEIAADTAHASSRVANRPLPVEGSTPRPPPDLRVLPDQPDQRSVAWRDPNTGEVFILDSRTGNTIPASIDNSTGTESTSEGQCATSYVDRRWLKRRSPAELGLSSSLPSLGWIQSALDACQSSVFQAPETTIRAIDTRSLEEQQDSPWPSFPSSQVLRGNKAPDGIKHRFARSDLQGAKVVCQVDKKFIACVVHSGEESPGSGSTLILIDQHAADERIRVEHFFKELACQFLDGFRSDRRTSTDGVERSPLPEPTFVLLSKDEIQRLQLDQKLLNYISRSGFEITTPEFDTAPNSHTQPTSVPDAGQTTVTAVPKLLYSRLSKPAELNSVLKAFISMPSDHLADFGQDDEFLSTKDQLSGGWLNAVKAWPPEFINLVNSKACRGAIMFNDSLSVLQCETLISQLAEAIFPYQCAHGRPSVIPLAALSESEHVSRNHRDVSWAKFGRAVKTTISAE</sequence>
<dbReference type="SMART" id="SM01340">
    <property type="entry name" value="DNA_mis_repair"/>
    <property type="match status" value="1"/>
</dbReference>
<reference evidence="6 7" key="1">
    <citation type="submission" date="2014-04" db="EMBL/GenBank/DDBJ databases">
        <authorList>
            <consortium name="DOE Joint Genome Institute"/>
            <person name="Kuo A."/>
            <person name="Girlanda M."/>
            <person name="Perotto S."/>
            <person name="Kohler A."/>
            <person name="Nagy L.G."/>
            <person name="Floudas D."/>
            <person name="Copeland A."/>
            <person name="Barry K.W."/>
            <person name="Cichocki N."/>
            <person name="Veneault-Fourrey C."/>
            <person name="LaButti K."/>
            <person name="Lindquist E.A."/>
            <person name="Lipzen A."/>
            <person name="Lundell T."/>
            <person name="Morin E."/>
            <person name="Murat C."/>
            <person name="Sun H."/>
            <person name="Tunlid A."/>
            <person name="Henrissat B."/>
            <person name="Grigoriev I.V."/>
            <person name="Hibbett D.S."/>
            <person name="Martin F."/>
            <person name="Nordberg H.P."/>
            <person name="Cantor M.N."/>
            <person name="Hua S.X."/>
        </authorList>
    </citation>
    <scope>NUCLEOTIDE SEQUENCE [LARGE SCALE GENOMIC DNA]</scope>
    <source>
        <strain evidence="6 7">MUT 4182</strain>
    </source>
</reference>
<protein>
    <recommendedName>
        <fullName evidence="8">MutL C-terminal dimerisation domain-containing protein</fullName>
    </recommendedName>
</protein>
<gene>
    <name evidence="6" type="ORF">M407DRAFT_20045</name>
</gene>
<dbReference type="SUPFAM" id="SSF55874">
    <property type="entry name" value="ATPase domain of HSP90 chaperone/DNA topoisomerase II/histidine kinase"/>
    <property type="match status" value="1"/>
</dbReference>
<dbReference type="GO" id="GO:0032300">
    <property type="term" value="C:mismatch repair complex"/>
    <property type="evidence" value="ECO:0007669"/>
    <property type="project" value="InterPro"/>
</dbReference>
<reference evidence="7" key="2">
    <citation type="submission" date="2015-01" db="EMBL/GenBank/DDBJ databases">
        <title>Evolutionary Origins and Diversification of the Mycorrhizal Mutualists.</title>
        <authorList>
            <consortium name="DOE Joint Genome Institute"/>
            <consortium name="Mycorrhizal Genomics Consortium"/>
            <person name="Kohler A."/>
            <person name="Kuo A."/>
            <person name="Nagy L.G."/>
            <person name="Floudas D."/>
            <person name="Copeland A."/>
            <person name="Barry K.W."/>
            <person name="Cichocki N."/>
            <person name="Veneault-Fourrey C."/>
            <person name="LaButti K."/>
            <person name="Lindquist E.A."/>
            <person name="Lipzen A."/>
            <person name="Lundell T."/>
            <person name="Morin E."/>
            <person name="Murat C."/>
            <person name="Riley R."/>
            <person name="Ohm R."/>
            <person name="Sun H."/>
            <person name="Tunlid A."/>
            <person name="Henrissat B."/>
            <person name="Grigoriev I.V."/>
            <person name="Hibbett D.S."/>
            <person name="Martin F."/>
        </authorList>
    </citation>
    <scope>NUCLEOTIDE SEQUENCE [LARGE SCALE GENOMIC DNA]</scope>
    <source>
        <strain evidence="7">MUT 4182</strain>
    </source>
</reference>
<dbReference type="HOGENOM" id="CLU_005415_1_0_1"/>
<dbReference type="EMBL" id="KN822967">
    <property type="protein sequence ID" value="KIO30923.1"/>
    <property type="molecule type" value="Genomic_DNA"/>
</dbReference>
<evidence type="ECO:0008006" key="8">
    <source>
        <dbReference type="Google" id="ProtNLM"/>
    </source>
</evidence>
<comment type="similarity">
    <text evidence="1">Belongs to the DNA mismatch repair MutL/HexB family.</text>
</comment>
<dbReference type="OrthoDB" id="429932at2759"/>
<accession>A0A0C3LAL5</accession>
<dbReference type="InterPro" id="IPR020568">
    <property type="entry name" value="Ribosomal_Su5_D2-typ_SF"/>
</dbReference>
<feature type="domain" description="MutL C-terminal dimerisation" evidence="4">
    <location>
        <begin position="547"/>
        <end position="759"/>
    </location>
</feature>
<dbReference type="SMART" id="SM00853">
    <property type="entry name" value="MutL_C"/>
    <property type="match status" value="1"/>
</dbReference>
<dbReference type="GO" id="GO:0061982">
    <property type="term" value="P:meiosis I cell cycle process"/>
    <property type="evidence" value="ECO:0007669"/>
    <property type="project" value="UniProtKB-ARBA"/>
</dbReference>
<dbReference type="AlphaFoldDB" id="A0A0C3LAL5"/>
<dbReference type="InterPro" id="IPR014721">
    <property type="entry name" value="Ribsml_uS5_D2-typ_fold_subgr"/>
</dbReference>
<dbReference type="STRING" id="1051891.A0A0C3LAL5"/>
<evidence type="ECO:0000313" key="6">
    <source>
        <dbReference type="EMBL" id="KIO30923.1"/>
    </source>
</evidence>
<dbReference type="InterPro" id="IPR037198">
    <property type="entry name" value="MutL_C_sf"/>
</dbReference>
<keyword evidence="7" id="KW-1185">Reference proteome</keyword>
<dbReference type="InterPro" id="IPR013507">
    <property type="entry name" value="DNA_mismatch_S5_2-like"/>
</dbReference>
<dbReference type="Pfam" id="PF02518">
    <property type="entry name" value="HATPase_c"/>
    <property type="match status" value="1"/>
</dbReference>
<evidence type="ECO:0000256" key="3">
    <source>
        <dbReference type="SAM" id="MobiDB-lite"/>
    </source>
</evidence>